<dbReference type="OrthoDB" id="273917at2759"/>
<evidence type="ECO:0000256" key="5">
    <source>
        <dbReference type="ARBA" id="ARBA00022723"/>
    </source>
</evidence>
<dbReference type="FunFam" id="3.30.460.10:FF:000006">
    <property type="entry name" value="non-canonical poly(A) RNA polymerase PAPD5"/>
    <property type="match status" value="1"/>
</dbReference>
<protein>
    <recommendedName>
        <fullName evidence="3">polynucleotide adenylyltransferase</fullName>
        <ecNumber evidence="3">2.7.7.19</ecNumber>
    </recommendedName>
</protein>
<feature type="region of interest" description="Disordered" evidence="7">
    <location>
        <begin position="105"/>
        <end position="154"/>
    </location>
</feature>
<dbReference type="Gene3D" id="1.10.1410.10">
    <property type="match status" value="1"/>
</dbReference>
<feature type="domain" description="Poly(A) RNA polymerase mitochondrial-like central palm" evidence="9">
    <location>
        <begin position="178"/>
        <end position="307"/>
    </location>
</feature>
<evidence type="ECO:0000313" key="10">
    <source>
        <dbReference type="EMBL" id="OAJ40520.1"/>
    </source>
</evidence>
<dbReference type="PANTHER" id="PTHR23092:SF15">
    <property type="entry name" value="INACTIVE NON-CANONICAL POLY(A) RNA POLYMERASE PROTEIN TRF4-2-RELATED"/>
    <property type="match status" value="1"/>
</dbReference>
<dbReference type="SUPFAM" id="SSF81301">
    <property type="entry name" value="Nucleotidyltransferase"/>
    <property type="match status" value="1"/>
</dbReference>
<dbReference type="GO" id="GO:0043634">
    <property type="term" value="P:polyadenylation-dependent ncRNA catabolic process"/>
    <property type="evidence" value="ECO:0007669"/>
    <property type="project" value="TreeGrafter"/>
</dbReference>
<keyword evidence="5" id="KW-0479">Metal-binding</keyword>
<name>A0A177WM45_BATDL</name>
<evidence type="ECO:0000256" key="4">
    <source>
        <dbReference type="ARBA" id="ARBA00022679"/>
    </source>
</evidence>
<evidence type="ECO:0000256" key="7">
    <source>
        <dbReference type="SAM" id="MobiDB-lite"/>
    </source>
</evidence>
<evidence type="ECO:0000259" key="9">
    <source>
        <dbReference type="Pfam" id="PF22600"/>
    </source>
</evidence>
<dbReference type="GO" id="GO:0031123">
    <property type="term" value="P:RNA 3'-end processing"/>
    <property type="evidence" value="ECO:0007669"/>
    <property type="project" value="TreeGrafter"/>
</dbReference>
<dbReference type="EC" id="2.7.7.19" evidence="3"/>
<reference evidence="10 11" key="1">
    <citation type="submission" date="2006-10" db="EMBL/GenBank/DDBJ databases">
        <title>The Genome Sequence of Batrachochytrium dendrobatidis JEL423.</title>
        <authorList>
            <consortium name="The Broad Institute Genome Sequencing Platform"/>
            <person name="Birren B."/>
            <person name="Lander E."/>
            <person name="Galagan J."/>
            <person name="Cuomo C."/>
            <person name="Devon K."/>
            <person name="Jaffe D."/>
            <person name="Butler J."/>
            <person name="Alvarez P."/>
            <person name="Gnerre S."/>
            <person name="Grabherr M."/>
            <person name="Kleber M."/>
            <person name="Mauceli E."/>
            <person name="Brockman W."/>
            <person name="Young S."/>
            <person name="LaButti K."/>
            <person name="Sykes S."/>
            <person name="DeCaprio D."/>
            <person name="Crawford M."/>
            <person name="Koehrsen M."/>
            <person name="Engels R."/>
            <person name="Montgomery P."/>
            <person name="Pearson M."/>
            <person name="Howarth C."/>
            <person name="Larson L."/>
            <person name="White J."/>
            <person name="O'Leary S."/>
            <person name="Kodira C."/>
            <person name="Zeng Q."/>
            <person name="Yandava C."/>
            <person name="Alvarado L."/>
            <person name="Longcore J."/>
            <person name="James T."/>
        </authorList>
    </citation>
    <scope>NUCLEOTIDE SEQUENCE [LARGE SCALE GENOMIC DNA]</scope>
    <source>
        <strain evidence="10 11">JEL423</strain>
    </source>
</reference>
<dbReference type="VEuPathDB" id="FungiDB:BDEG_24241"/>
<evidence type="ECO:0000313" key="11">
    <source>
        <dbReference type="Proteomes" id="UP000077115"/>
    </source>
</evidence>
<keyword evidence="4" id="KW-0808">Transferase</keyword>
<dbReference type="InterPro" id="IPR043519">
    <property type="entry name" value="NT_sf"/>
</dbReference>
<dbReference type="SUPFAM" id="SSF81631">
    <property type="entry name" value="PAP/OAS1 substrate-binding domain"/>
    <property type="match status" value="1"/>
</dbReference>
<dbReference type="PANTHER" id="PTHR23092">
    <property type="entry name" value="POLY(A) RNA POLYMERASE"/>
    <property type="match status" value="1"/>
</dbReference>
<sequence length="752" mass="84264">MHLEGIEDTGPSGDGESMEISEDLQHITPETRHSSAVAAIQDIAGDEYIPTGTNITTHLRELKAKLNTPSKSSVSAFNEDDFISFTFDEEADISTGLNAADEILSTAAPDQNTGRENRNTPGQDHRRVSGVGASVNDSGRGPGNSTRQFMSVDPLTPVPVPPWVPDRRPYSNDTLTMLNQEIDDYVDYVRPTEAEHSLRKLTIARVRKIVKQIWADAEVHVFGSFQTKLYLPSSDVDIVVVGDSCVLPKCLRQLAKAFEKADTLSRMEVIEKTKVPIIKGVDKLTHFSLDISFNMVNGIKSANIVKRFINDPYYGEGILPLMMILKQFLVQRHLNEVFGGGLGSYGLLIMVSSFLMMHPKLQSGEIRARHNLGILLLEFFELYGKHMDFEHVSIGLSLESTWYASKSNDNLPSRGPRQSILTLLDPQDCSNDVGRGSYNFMSIRREFSRAFNVLQAMIGAGYEQRFKNNQAGSQNPNEHQNQLPRPNFNSPSHVRFEALDKHNVSTGTGREMVTMLGSILTISRSVLEHREFVQKRFEDLHELDFEMWELLNEENKITSDLAISLKRKRGGKNEEDDPEIVYVAVSSNDDEEVDSKEHPSKRSRNVLPLRGKRTQYQSNTNSTRQSYMKKGVATELSKSRSIDLDADESSEELSWGDIKYTDEEESDDSDRGQIGRTLSSKGRWTGHGKNNRSPSGNSAHRGRGNYGSQGNNSFSSRRGNQSHSSSHMNGRSRRGQSQRGFRGGNSRREQKN</sequence>
<evidence type="ECO:0000256" key="6">
    <source>
        <dbReference type="ARBA" id="ARBA00022842"/>
    </source>
</evidence>
<dbReference type="eggNOG" id="KOG1906">
    <property type="taxonomic scope" value="Eukaryota"/>
</dbReference>
<dbReference type="GO" id="GO:0010605">
    <property type="term" value="P:negative regulation of macromolecule metabolic process"/>
    <property type="evidence" value="ECO:0007669"/>
    <property type="project" value="UniProtKB-ARBA"/>
</dbReference>
<accession>A0A177WM45</accession>
<dbReference type="GO" id="GO:0046872">
    <property type="term" value="F:metal ion binding"/>
    <property type="evidence" value="ECO:0007669"/>
    <property type="project" value="UniProtKB-KW"/>
</dbReference>
<feature type="domain" description="PAP-associated" evidence="8">
    <location>
        <begin position="371"/>
        <end position="431"/>
    </location>
</feature>
<dbReference type="CDD" id="cd05402">
    <property type="entry name" value="NT_PAP_TUTase"/>
    <property type="match status" value="1"/>
</dbReference>
<dbReference type="InterPro" id="IPR002058">
    <property type="entry name" value="PAP_assoc"/>
</dbReference>
<dbReference type="InterPro" id="IPR045862">
    <property type="entry name" value="Trf4-like"/>
</dbReference>
<dbReference type="Pfam" id="PF03828">
    <property type="entry name" value="PAP_assoc"/>
    <property type="match status" value="1"/>
</dbReference>
<dbReference type="STRING" id="403673.A0A177WM45"/>
<dbReference type="GO" id="GO:1990817">
    <property type="term" value="F:poly(A) RNA polymerase activity"/>
    <property type="evidence" value="ECO:0007669"/>
    <property type="project" value="UniProtKB-EC"/>
</dbReference>
<feature type="compositionally biased region" description="Low complexity" evidence="7">
    <location>
        <begin position="713"/>
        <end position="729"/>
    </location>
</feature>
<gene>
    <name evidence="10" type="ORF">BDEG_24241</name>
</gene>
<reference evidence="10 11" key="2">
    <citation type="submission" date="2016-05" db="EMBL/GenBank/DDBJ databases">
        <title>Lineage-specific infection strategies underlie the spectrum of fungal disease in amphibians.</title>
        <authorList>
            <person name="Cuomo C.A."/>
            <person name="Farrer R.A."/>
            <person name="James T."/>
            <person name="Longcore J."/>
            <person name="Birren B."/>
        </authorList>
    </citation>
    <scope>NUCLEOTIDE SEQUENCE [LARGE SCALE GENOMIC DNA]</scope>
    <source>
        <strain evidence="10 11">JEL423</strain>
    </source>
</reference>
<comment type="similarity">
    <text evidence="2">Belongs to the DNA polymerase type-B-like family.</text>
</comment>
<evidence type="ECO:0000256" key="3">
    <source>
        <dbReference type="ARBA" id="ARBA00012388"/>
    </source>
</evidence>
<evidence type="ECO:0000256" key="2">
    <source>
        <dbReference type="ARBA" id="ARBA00008593"/>
    </source>
</evidence>
<feature type="compositionally biased region" description="Basic and acidic residues" evidence="7">
    <location>
        <begin position="113"/>
        <end position="127"/>
    </location>
</feature>
<dbReference type="Proteomes" id="UP000077115">
    <property type="component" value="Unassembled WGS sequence"/>
</dbReference>
<evidence type="ECO:0000256" key="1">
    <source>
        <dbReference type="ARBA" id="ARBA00001936"/>
    </source>
</evidence>
<dbReference type="GO" id="GO:0003729">
    <property type="term" value="F:mRNA binding"/>
    <property type="evidence" value="ECO:0007669"/>
    <property type="project" value="TreeGrafter"/>
</dbReference>
<proteinExistence type="inferred from homology"/>
<dbReference type="Pfam" id="PF22600">
    <property type="entry name" value="MTPAP-like_central"/>
    <property type="match status" value="1"/>
</dbReference>
<dbReference type="Gene3D" id="3.30.460.10">
    <property type="entry name" value="Beta Polymerase, domain 2"/>
    <property type="match status" value="1"/>
</dbReference>
<keyword evidence="6" id="KW-0460">Magnesium</keyword>
<evidence type="ECO:0000259" key="8">
    <source>
        <dbReference type="Pfam" id="PF03828"/>
    </source>
</evidence>
<dbReference type="EMBL" id="DS022304">
    <property type="protein sequence ID" value="OAJ40520.1"/>
    <property type="molecule type" value="Genomic_DNA"/>
</dbReference>
<dbReference type="GO" id="GO:0031499">
    <property type="term" value="C:TRAMP complex"/>
    <property type="evidence" value="ECO:0007669"/>
    <property type="project" value="TreeGrafter"/>
</dbReference>
<organism evidence="10 11">
    <name type="scientific">Batrachochytrium dendrobatidis (strain JEL423)</name>
    <dbReference type="NCBI Taxonomy" id="403673"/>
    <lineage>
        <taxon>Eukaryota</taxon>
        <taxon>Fungi</taxon>
        <taxon>Fungi incertae sedis</taxon>
        <taxon>Chytridiomycota</taxon>
        <taxon>Chytridiomycota incertae sedis</taxon>
        <taxon>Chytridiomycetes</taxon>
        <taxon>Rhizophydiales</taxon>
        <taxon>Rhizophydiales incertae sedis</taxon>
        <taxon>Batrachochytrium</taxon>
    </lineage>
</organism>
<dbReference type="InterPro" id="IPR054708">
    <property type="entry name" value="MTPAP-like_central"/>
</dbReference>
<comment type="cofactor">
    <cofactor evidence="1">
        <name>Mn(2+)</name>
        <dbReference type="ChEBI" id="CHEBI:29035"/>
    </cofactor>
</comment>
<feature type="region of interest" description="Disordered" evidence="7">
    <location>
        <begin position="468"/>
        <end position="491"/>
    </location>
</feature>
<feature type="compositionally biased region" description="Polar residues" evidence="7">
    <location>
        <begin position="614"/>
        <end position="626"/>
    </location>
</feature>
<dbReference type="GO" id="GO:0005730">
    <property type="term" value="C:nucleolus"/>
    <property type="evidence" value="ECO:0007669"/>
    <property type="project" value="TreeGrafter"/>
</dbReference>
<dbReference type="AlphaFoldDB" id="A0A177WM45"/>
<feature type="region of interest" description="Disordered" evidence="7">
    <location>
        <begin position="585"/>
        <end position="752"/>
    </location>
</feature>